<comment type="caution">
    <text evidence="1">The sequence shown here is derived from an EMBL/GenBank/DDBJ whole genome shotgun (WGS) entry which is preliminary data.</text>
</comment>
<protein>
    <submittedName>
        <fullName evidence="1">Uncharacterized protein</fullName>
    </submittedName>
</protein>
<evidence type="ECO:0000313" key="2">
    <source>
        <dbReference type="Proteomes" id="UP000252586"/>
    </source>
</evidence>
<gene>
    <name evidence="1" type="ORF">DFR74_110230</name>
</gene>
<organism evidence="1 2">
    <name type="scientific">Nocardia puris</name>
    <dbReference type="NCBI Taxonomy" id="208602"/>
    <lineage>
        <taxon>Bacteria</taxon>
        <taxon>Bacillati</taxon>
        <taxon>Actinomycetota</taxon>
        <taxon>Actinomycetes</taxon>
        <taxon>Mycobacteriales</taxon>
        <taxon>Nocardiaceae</taxon>
        <taxon>Nocardia</taxon>
    </lineage>
</organism>
<dbReference type="EMBL" id="QNRE01000010">
    <property type="protein sequence ID" value="RBO87974.1"/>
    <property type="molecule type" value="Genomic_DNA"/>
</dbReference>
<reference evidence="1 2" key="1">
    <citation type="submission" date="2018-06" db="EMBL/GenBank/DDBJ databases">
        <title>Genomic Encyclopedia of Type Strains, Phase IV (KMG-IV): sequencing the most valuable type-strain genomes for metagenomic binning, comparative biology and taxonomic classification.</title>
        <authorList>
            <person name="Goeker M."/>
        </authorList>
    </citation>
    <scope>NUCLEOTIDE SEQUENCE [LARGE SCALE GENOMIC DNA]</scope>
    <source>
        <strain evidence="1 2">DSM 44599</strain>
    </source>
</reference>
<dbReference type="AlphaFoldDB" id="A0A366DEX6"/>
<name>A0A366DEX6_9NOCA</name>
<sequence>MARLWGPGTWLELHLSLPAAGRYLAGGSSEALKALISAWGAGLRLTEDDLAKARVKVVTVDPEPEVDVSQDAGRVVSFAAERRARLTGRSRAS</sequence>
<dbReference type="RefSeq" id="WP_147265902.1">
    <property type="nucleotide sequence ID" value="NZ_QNRE01000010.1"/>
</dbReference>
<dbReference type="Proteomes" id="UP000252586">
    <property type="component" value="Unassembled WGS sequence"/>
</dbReference>
<accession>A0A366DEX6</accession>
<dbReference type="OrthoDB" id="4568853at2"/>
<evidence type="ECO:0000313" key="1">
    <source>
        <dbReference type="EMBL" id="RBO87974.1"/>
    </source>
</evidence>
<dbReference type="STRING" id="1210090.GCA_001613185_00942"/>
<keyword evidence="2" id="KW-1185">Reference proteome</keyword>
<proteinExistence type="predicted"/>